<dbReference type="EMBL" id="VSRR010000334">
    <property type="protein sequence ID" value="MPC14196.1"/>
    <property type="molecule type" value="Genomic_DNA"/>
</dbReference>
<comment type="caution">
    <text evidence="2">The sequence shown here is derived from an EMBL/GenBank/DDBJ whole genome shotgun (WGS) entry which is preliminary data.</text>
</comment>
<reference evidence="2 3" key="1">
    <citation type="submission" date="2019-05" db="EMBL/GenBank/DDBJ databases">
        <title>Another draft genome of Portunus trituberculatus and its Hox gene families provides insights of decapod evolution.</title>
        <authorList>
            <person name="Jeong J.-H."/>
            <person name="Song I."/>
            <person name="Kim S."/>
            <person name="Choi T."/>
            <person name="Kim D."/>
            <person name="Ryu S."/>
            <person name="Kim W."/>
        </authorList>
    </citation>
    <scope>NUCLEOTIDE SEQUENCE [LARGE SCALE GENOMIC DNA]</scope>
    <source>
        <tissue evidence="2">Muscle</tissue>
    </source>
</reference>
<organism evidence="2 3">
    <name type="scientific">Portunus trituberculatus</name>
    <name type="common">Swimming crab</name>
    <name type="synonym">Neptunus trituberculatus</name>
    <dbReference type="NCBI Taxonomy" id="210409"/>
    <lineage>
        <taxon>Eukaryota</taxon>
        <taxon>Metazoa</taxon>
        <taxon>Ecdysozoa</taxon>
        <taxon>Arthropoda</taxon>
        <taxon>Crustacea</taxon>
        <taxon>Multicrustacea</taxon>
        <taxon>Malacostraca</taxon>
        <taxon>Eumalacostraca</taxon>
        <taxon>Eucarida</taxon>
        <taxon>Decapoda</taxon>
        <taxon>Pleocyemata</taxon>
        <taxon>Brachyura</taxon>
        <taxon>Eubrachyura</taxon>
        <taxon>Portunoidea</taxon>
        <taxon>Portunidae</taxon>
        <taxon>Portuninae</taxon>
        <taxon>Portunus</taxon>
    </lineage>
</organism>
<feature type="compositionally biased region" description="Pro residues" evidence="1">
    <location>
        <begin position="70"/>
        <end position="82"/>
    </location>
</feature>
<evidence type="ECO:0000313" key="2">
    <source>
        <dbReference type="EMBL" id="MPC14196.1"/>
    </source>
</evidence>
<accession>A0A5B7D131</accession>
<proteinExistence type="predicted"/>
<name>A0A5B7D131_PORTR</name>
<feature type="compositionally biased region" description="Low complexity" evidence="1">
    <location>
        <begin position="54"/>
        <end position="69"/>
    </location>
</feature>
<gene>
    <name evidence="2" type="ORF">E2C01_006955</name>
</gene>
<dbReference type="Proteomes" id="UP000324222">
    <property type="component" value="Unassembled WGS sequence"/>
</dbReference>
<keyword evidence="3" id="KW-1185">Reference proteome</keyword>
<evidence type="ECO:0000313" key="3">
    <source>
        <dbReference type="Proteomes" id="UP000324222"/>
    </source>
</evidence>
<sequence length="97" mass="10212">MVREDCLDSVTGEAATLSGHAVPDDTTHHVLEDTLRKSRLNSDIAASGRSSGVLPSLNSSPPKSLLLLPFSPPPSSPPPPTTPHQSSPRPSRLITIN</sequence>
<feature type="region of interest" description="Disordered" evidence="1">
    <location>
        <begin position="42"/>
        <end position="97"/>
    </location>
</feature>
<evidence type="ECO:0000256" key="1">
    <source>
        <dbReference type="SAM" id="MobiDB-lite"/>
    </source>
</evidence>
<protein>
    <submittedName>
        <fullName evidence="2">Uncharacterized protein</fullName>
    </submittedName>
</protein>
<dbReference type="AlphaFoldDB" id="A0A5B7D131"/>